<dbReference type="SUPFAM" id="SSF50685">
    <property type="entry name" value="Barwin-like endoglucanases"/>
    <property type="match status" value="1"/>
</dbReference>
<dbReference type="PANTHER" id="PTHR34183:SF8">
    <property type="entry name" value="ENDOLYTIC PEPTIDOGLYCAN TRANSGLYCOSYLASE RLPA-RELATED"/>
    <property type="match status" value="1"/>
</dbReference>
<dbReference type="AlphaFoldDB" id="A0A6J4REU8"/>
<evidence type="ECO:0000256" key="3">
    <source>
        <dbReference type="HAMAP-Rule" id="MF_02071"/>
    </source>
</evidence>
<evidence type="ECO:0000256" key="1">
    <source>
        <dbReference type="ARBA" id="ARBA00023239"/>
    </source>
</evidence>
<dbReference type="InterPro" id="IPR009009">
    <property type="entry name" value="RlpA-like_DPBB"/>
</dbReference>
<name>A0A6J4REU8_9ACTN</name>
<dbReference type="InterPro" id="IPR034718">
    <property type="entry name" value="RlpA"/>
</dbReference>
<dbReference type="HAMAP" id="MF_02071">
    <property type="entry name" value="RlpA"/>
    <property type="match status" value="1"/>
</dbReference>
<evidence type="ECO:0000256" key="4">
    <source>
        <dbReference type="RuleBase" id="RU003495"/>
    </source>
</evidence>
<reference evidence="6" key="1">
    <citation type="submission" date="2020-02" db="EMBL/GenBank/DDBJ databases">
        <authorList>
            <person name="Meier V. D."/>
        </authorList>
    </citation>
    <scope>NUCLEOTIDE SEQUENCE</scope>
    <source>
        <strain evidence="6">AVDCRST_MAG02</strain>
    </source>
</reference>
<accession>A0A6J4REU8</accession>
<feature type="domain" description="RlpA-like protein double-psi beta-barrel" evidence="5">
    <location>
        <begin position="68"/>
        <end position="152"/>
    </location>
</feature>
<dbReference type="GO" id="GO:0008932">
    <property type="term" value="F:lytic endotransglycosylase activity"/>
    <property type="evidence" value="ECO:0007669"/>
    <property type="project" value="UniProtKB-UniRule"/>
</dbReference>
<protein>
    <recommendedName>
        <fullName evidence="3">Probable endolytic peptidoglycan transglycosylase RlpA</fullName>
        <ecNumber evidence="3">4.2.2.-</ecNumber>
    </recommendedName>
</protein>
<organism evidence="6">
    <name type="scientific">uncultured Rubrobacteraceae bacterium</name>
    <dbReference type="NCBI Taxonomy" id="349277"/>
    <lineage>
        <taxon>Bacteria</taxon>
        <taxon>Bacillati</taxon>
        <taxon>Actinomycetota</taxon>
        <taxon>Rubrobacteria</taxon>
        <taxon>Rubrobacterales</taxon>
        <taxon>Rubrobacteraceae</taxon>
        <taxon>environmental samples</taxon>
    </lineage>
</organism>
<evidence type="ECO:0000313" key="6">
    <source>
        <dbReference type="EMBL" id="CAA9466965.1"/>
    </source>
</evidence>
<evidence type="ECO:0000259" key="5">
    <source>
        <dbReference type="Pfam" id="PF03330"/>
    </source>
</evidence>
<dbReference type="GO" id="GO:0071555">
    <property type="term" value="P:cell wall organization"/>
    <property type="evidence" value="ECO:0007669"/>
    <property type="project" value="UniProtKB-KW"/>
</dbReference>
<gene>
    <name evidence="3" type="primary">rlpA</name>
    <name evidence="6" type="ORF">AVDCRST_MAG02-3221</name>
</gene>
<keyword evidence="2 3" id="KW-0961">Cell wall biogenesis/degradation</keyword>
<dbReference type="Gene3D" id="2.40.40.10">
    <property type="entry name" value="RlpA-like domain"/>
    <property type="match status" value="1"/>
</dbReference>
<dbReference type="NCBIfam" id="TIGR00413">
    <property type="entry name" value="rlpA"/>
    <property type="match status" value="1"/>
</dbReference>
<comment type="function">
    <text evidence="3">Lytic transglycosylase with a strong preference for naked glycan strands that lack stem peptides.</text>
</comment>
<sequence>MLKLLSNKAFVAAFLGLLVAVLALFLLEDRAEPPEAVADVVPVRHSDITETPRVPNGGSGRTDARSMVASYYASVLEGNPTASGEPYEPQRYTAAHKGLPLGTELRVAYGGEAVEVVVNDRGPYVEGRDIDLSLAAAEEIGLTASGIAPVRVTVL</sequence>
<comment type="similarity">
    <text evidence="3 4">Belongs to the RlpA family.</text>
</comment>
<keyword evidence="1 3" id="KW-0456">Lyase</keyword>
<dbReference type="PANTHER" id="PTHR34183">
    <property type="entry name" value="ENDOLYTIC PEPTIDOGLYCAN TRANSGLYCOSYLASE RLPA"/>
    <property type="match status" value="1"/>
</dbReference>
<dbReference type="EC" id="4.2.2.-" evidence="3"/>
<dbReference type="InterPro" id="IPR012997">
    <property type="entry name" value="RplA"/>
</dbReference>
<dbReference type="GO" id="GO:0000270">
    <property type="term" value="P:peptidoglycan metabolic process"/>
    <property type="evidence" value="ECO:0007669"/>
    <property type="project" value="UniProtKB-UniRule"/>
</dbReference>
<dbReference type="CDD" id="cd22268">
    <property type="entry name" value="DPBB_RlpA-like"/>
    <property type="match status" value="1"/>
</dbReference>
<dbReference type="Pfam" id="PF03330">
    <property type="entry name" value="DPBB_1"/>
    <property type="match status" value="1"/>
</dbReference>
<dbReference type="EMBL" id="CADCVH010000098">
    <property type="protein sequence ID" value="CAA9466965.1"/>
    <property type="molecule type" value="Genomic_DNA"/>
</dbReference>
<proteinExistence type="inferred from homology"/>
<dbReference type="InterPro" id="IPR036908">
    <property type="entry name" value="RlpA-like_sf"/>
</dbReference>
<evidence type="ECO:0000256" key="2">
    <source>
        <dbReference type="ARBA" id="ARBA00023316"/>
    </source>
</evidence>